<keyword evidence="1" id="KW-1133">Transmembrane helix</keyword>
<evidence type="ECO:0000256" key="1">
    <source>
        <dbReference type="SAM" id="Phobius"/>
    </source>
</evidence>
<keyword evidence="1" id="KW-0812">Transmembrane</keyword>
<organism evidence="2 3">
    <name type="scientific">Chloracidobacterium sp. N</name>
    <dbReference type="NCBI Taxonomy" id="2821540"/>
    <lineage>
        <taxon>Bacteria</taxon>
        <taxon>Pseudomonadati</taxon>
        <taxon>Acidobacteriota</taxon>
        <taxon>Terriglobia</taxon>
        <taxon>Terriglobales</taxon>
        <taxon>Acidobacteriaceae</taxon>
        <taxon>Chloracidobacterium</taxon>
        <taxon>Chloracidobacterium aggregatum</taxon>
    </lineage>
</organism>
<reference evidence="2 3" key="1">
    <citation type="submission" date="2021-03" db="EMBL/GenBank/DDBJ databases">
        <title>Genomic and phenotypic characterization of Chloracidobacterium isolates provides evidence for multiple species.</title>
        <authorList>
            <person name="Saini M.K."/>
            <person name="Costas A.M.G."/>
            <person name="Tank M."/>
            <person name="Bryant D.A."/>
        </authorList>
    </citation>
    <scope>NUCLEOTIDE SEQUENCE [LARGE SCALE GENOMIC DNA]</scope>
    <source>
        <strain evidence="2 3">N</strain>
    </source>
</reference>
<feature type="transmembrane region" description="Helical" evidence="1">
    <location>
        <begin position="13"/>
        <end position="41"/>
    </location>
</feature>
<keyword evidence="3" id="KW-1185">Reference proteome</keyword>
<gene>
    <name evidence="2" type="ORF">J8C05_04520</name>
</gene>
<keyword evidence="1" id="KW-0472">Membrane</keyword>
<dbReference type="EMBL" id="CP072642">
    <property type="protein sequence ID" value="QUV94717.1"/>
    <property type="molecule type" value="Genomic_DNA"/>
</dbReference>
<accession>A0ABX8B3P6</accession>
<evidence type="ECO:0000313" key="3">
    <source>
        <dbReference type="Proteomes" id="UP000677668"/>
    </source>
</evidence>
<dbReference type="RefSeq" id="WP_211422990.1">
    <property type="nucleotide sequence ID" value="NZ_CP072642.1"/>
</dbReference>
<evidence type="ECO:0000313" key="2">
    <source>
        <dbReference type="EMBL" id="QUV94717.1"/>
    </source>
</evidence>
<protein>
    <recommendedName>
        <fullName evidence="4">DUF3592 domain-containing protein</fullName>
    </recommendedName>
</protein>
<evidence type="ECO:0008006" key="4">
    <source>
        <dbReference type="Google" id="ProtNLM"/>
    </source>
</evidence>
<proteinExistence type="predicted"/>
<sequence>MTFKKQGNADGDAMLWAILFFGALCLGFLVVLGLVAVSYLYRLRDFSEIVAQGVPTEAMVERKYGSHRVVITYRDAGGWMHRHSRKLLPSDFHRLQEGRLVRVLYLPHRPHVWAFAEDVEQARRLQSRQ</sequence>
<dbReference type="Proteomes" id="UP000677668">
    <property type="component" value="Chromosome 1"/>
</dbReference>
<name>A0ABX8B3P6_9BACT</name>